<dbReference type="Proteomes" id="UP000183815">
    <property type="component" value="Unassembled WGS sequence"/>
</dbReference>
<dbReference type="GO" id="GO:0005615">
    <property type="term" value="C:extracellular space"/>
    <property type="evidence" value="ECO:0007669"/>
    <property type="project" value="TreeGrafter"/>
</dbReference>
<dbReference type="GO" id="GO:0008270">
    <property type="term" value="F:zinc ion binding"/>
    <property type="evidence" value="ECO:0007669"/>
    <property type="project" value="InterPro"/>
</dbReference>
<comment type="caution">
    <text evidence="9">The sequence shown here is derived from an EMBL/GenBank/DDBJ whole genome shotgun (WGS) entry which is preliminary data.</text>
</comment>
<keyword evidence="7" id="KW-0482">Metalloprotease</keyword>
<sequence length="422" mass="47243">MKKVALLLIIVIALPLLFGSAQGEILHNYYTIQEDTEELANMYPDIAIYREHGESGMGSLGIFSVDVALNISELSEEELRALPTMYVDAAHHGNEQMAVEAAYFFLKEVLEKSAADPTYLEGKRLVVTPVVNADGYLIDCRNNAMGVDLNRNYPYMWGEYGTSGIPSFCPASGTYRGSSAGSEIETQANMELMSGMNLYVYLSGHTGSNDIVLPWKITGEYAVDIPDWELYERFLEASNNVSGLGYRDPSGAGESIAWGYGARTAISVIVEVDEMQWFIATFEDARDALDNELKMYEMAWENLTLMGGNIQIESVENDKITLKNIGWGAAYNITYGKQIVEIVESEEMIVLDIEYETDNSMIDMITYNRMNITGEEESMTEIAISIKEETGHIEQQKWIPYPNIILIILTVVMSIKLRSRND</sequence>
<dbReference type="InterPro" id="IPR000834">
    <property type="entry name" value="Peptidase_M14"/>
</dbReference>
<accession>A0A1J5TJY5</accession>
<dbReference type="SUPFAM" id="SSF53187">
    <property type="entry name" value="Zn-dependent exopeptidases"/>
    <property type="match status" value="1"/>
</dbReference>
<dbReference type="PROSITE" id="PS00132">
    <property type="entry name" value="CARBOXYPEPT_ZN_1"/>
    <property type="match status" value="1"/>
</dbReference>
<evidence type="ECO:0000313" key="9">
    <source>
        <dbReference type="EMBL" id="OIR16605.1"/>
    </source>
</evidence>
<dbReference type="AlphaFoldDB" id="A0A1J5TJY5"/>
<keyword evidence="4" id="KW-0479">Metal-binding</keyword>
<dbReference type="PANTHER" id="PTHR11705:SF143">
    <property type="entry name" value="SLL0236 PROTEIN"/>
    <property type="match status" value="1"/>
</dbReference>
<dbReference type="InterPro" id="IPR057246">
    <property type="entry name" value="CARBOXYPEPT_ZN_1"/>
</dbReference>
<dbReference type="SMART" id="SM00631">
    <property type="entry name" value="Zn_pept"/>
    <property type="match status" value="1"/>
</dbReference>
<evidence type="ECO:0000256" key="3">
    <source>
        <dbReference type="ARBA" id="ARBA00022670"/>
    </source>
</evidence>
<organism evidence="9 10">
    <name type="scientific">Marine Group III euryarchaeote CG-Bathy1</name>
    <dbReference type="NCBI Taxonomy" id="1889001"/>
    <lineage>
        <taxon>Archaea</taxon>
        <taxon>Methanobacteriati</taxon>
        <taxon>Thermoplasmatota</taxon>
        <taxon>Thermoplasmata</taxon>
        <taxon>Candidatus Thermoprofundales</taxon>
    </lineage>
</organism>
<keyword evidence="3" id="KW-0645">Protease</keyword>
<reference evidence="9 10" key="1">
    <citation type="submission" date="2016-08" db="EMBL/GenBank/DDBJ databases">
        <title>New Insights into Marine Group III Euryarchaeota, from dark to light.</title>
        <authorList>
            <person name="Haro-Moreno J.M."/>
            <person name="Rodriguez-Valera F."/>
            <person name="Lopez-Garcia P."/>
            <person name="Moreira D."/>
            <person name="Martin-Cuadrado A.B."/>
        </authorList>
    </citation>
    <scope>NUCLEOTIDE SEQUENCE [LARGE SCALE GENOMIC DNA]</scope>
    <source>
        <strain evidence="9">CG-Bathy1</strain>
    </source>
</reference>
<gene>
    <name evidence="9" type="ORF">BEU04_01310</name>
</gene>
<keyword evidence="6" id="KW-0862">Zinc</keyword>
<dbReference type="PROSITE" id="PS52035">
    <property type="entry name" value="PEPTIDASE_M14"/>
    <property type="match status" value="1"/>
</dbReference>
<dbReference type="Pfam" id="PF00246">
    <property type="entry name" value="Peptidase_M14"/>
    <property type="match status" value="1"/>
</dbReference>
<dbReference type="Gene3D" id="3.40.630.10">
    <property type="entry name" value="Zn peptidases"/>
    <property type="match status" value="1"/>
</dbReference>
<comment type="cofactor">
    <cofactor evidence="1">
        <name>Zn(2+)</name>
        <dbReference type="ChEBI" id="CHEBI:29105"/>
    </cofactor>
</comment>
<evidence type="ECO:0000256" key="6">
    <source>
        <dbReference type="ARBA" id="ARBA00022833"/>
    </source>
</evidence>
<keyword evidence="5" id="KW-0378">Hydrolase</keyword>
<protein>
    <recommendedName>
        <fullName evidence="8">Peptidase M14 domain-containing protein</fullName>
    </recommendedName>
</protein>
<dbReference type="GO" id="GO:0006508">
    <property type="term" value="P:proteolysis"/>
    <property type="evidence" value="ECO:0007669"/>
    <property type="project" value="UniProtKB-KW"/>
</dbReference>
<comment type="similarity">
    <text evidence="2">Belongs to the peptidase M14 family.</text>
</comment>
<name>A0A1J5TJY5_9ARCH</name>
<evidence type="ECO:0000256" key="5">
    <source>
        <dbReference type="ARBA" id="ARBA00022801"/>
    </source>
</evidence>
<evidence type="ECO:0000256" key="1">
    <source>
        <dbReference type="ARBA" id="ARBA00001947"/>
    </source>
</evidence>
<evidence type="ECO:0000256" key="2">
    <source>
        <dbReference type="ARBA" id="ARBA00005988"/>
    </source>
</evidence>
<dbReference type="PANTHER" id="PTHR11705">
    <property type="entry name" value="PROTEASE FAMILY M14 CARBOXYPEPTIDASE A,B"/>
    <property type="match status" value="1"/>
</dbReference>
<evidence type="ECO:0000313" key="10">
    <source>
        <dbReference type="Proteomes" id="UP000183815"/>
    </source>
</evidence>
<evidence type="ECO:0000256" key="4">
    <source>
        <dbReference type="ARBA" id="ARBA00022723"/>
    </source>
</evidence>
<dbReference type="EMBL" id="MIYU01000012">
    <property type="protein sequence ID" value="OIR16605.1"/>
    <property type="molecule type" value="Genomic_DNA"/>
</dbReference>
<dbReference type="GO" id="GO:0004181">
    <property type="term" value="F:metallocarboxypeptidase activity"/>
    <property type="evidence" value="ECO:0007669"/>
    <property type="project" value="InterPro"/>
</dbReference>
<evidence type="ECO:0000259" key="8">
    <source>
        <dbReference type="PROSITE" id="PS52035"/>
    </source>
</evidence>
<feature type="domain" description="Peptidase M14" evidence="8">
    <location>
        <begin position="25"/>
        <end position="296"/>
    </location>
</feature>
<proteinExistence type="inferred from homology"/>
<evidence type="ECO:0000256" key="7">
    <source>
        <dbReference type="ARBA" id="ARBA00023049"/>
    </source>
</evidence>